<protein>
    <submittedName>
        <fullName evidence="1">Uncharacterized protein</fullName>
    </submittedName>
</protein>
<dbReference type="EMBL" id="QTSX02005744">
    <property type="protein sequence ID" value="KAJ9058079.1"/>
    <property type="molecule type" value="Genomic_DNA"/>
</dbReference>
<evidence type="ECO:0000313" key="2">
    <source>
        <dbReference type="Proteomes" id="UP001165960"/>
    </source>
</evidence>
<name>A0ACC2S700_9FUNG</name>
<comment type="caution">
    <text evidence="1">The sequence shown here is derived from an EMBL/GenBank/DDBJ whole genome shotgun (WGS) entry which is preliminary data.</text>
</comment>
<organism evidence="1 2">
    <name type="scientific">Entomophthora muscae</name>
    <dbReference type="NCBI Taxonomy" id="34485"/>
    <lineage>
        <taxon>Eukaryota</taxon>
        <taxon>Fungi</taxon>
        <taxon>Fungi incertae sedis</taxon>
        <taxon>Zoopagomycota</taxon>
        <taxon>Entomophthoromycotina</taxon>
        <taxon>Entomophthoromycetes</taxon>
        <taxon>Entomophthorales</taxon>
        <taxon>Entomophthoraceae</taxon>
        <taxon>Entomophthora</taxon>
    </lineage>
</organism>
<proteinExistence type="predicted"/>
<keyword evidence="2" id="KW-1185">Reference proteome</keyword>
<reference evidence="1" key="1">
    <citation type="submission" date="2022-04" db="EMBL/GenBank/DDBJ databases">
        <title>Genome of the entomopathogenic fungus Entomophthora muscae.</title>
        <authorList>
            <person name="Elya C."/>
            <person name="Lovett B.R."/>
            <person name="Lee E."/>
            <person name="Macias A.M."/>
            <person name="Hajek A.E."/>
            <person name="De Bivort B.L."/>
            <person name="Kasson M.T."/>
            <person name="De Fine Licht H.H."/>
            <person name="Stajich J.E."/>
        </authorList>
    </citation>
    <scope>NUCLEOTIDE SEQUENCE</scope>
    <source>
        <strain evidence="1">Berkeley</strain>
    </source>
</reference>
<sequence length="609" mass="66053">MSRHRDIRNLDIEAVLEEDDYYEEEGVPEMTAQQAVQMKNATDEVYSVLGEDCSIPKDKIEETLWYYYFDVPQTVDYLLKQLTAQKPKGTAKKEKKATKSSNQSVKPSRFDSPSPDDLVRQAQSNAGSKRTSTVDQATLDLEAMNLGLKPKAEATPPSSPLRRIDVVAEHRLRSAGLTNLNLVVVGHVDAGKSTLMGHLLYQAGVVDSRTIQRFERDSEKIGKKSFAFAWVLDETSDERERGITVDVATTQFQTPKHHVTVLDAPGHRDFIPNMISGASQADVAILVVDSTPGEFESGFARGGQTKEHALLIRSLGVRQVAIAVNKLDVCDWDEARFASIKAELGDFLSSAGFYPSCITFVPVSGLKGDNLFTPVDASHPLRNWYDGPSLLEVVDSFDPLVRPIEGALRFPVADFFKGGIGSSGGVSVSGRILQGNVQLGDVLAVLPGDETGVVKAIEANNSTALWAAAGDSVVMTISGLDILQLRPGSILCLPQFPVPVSNCFLAQVLIFDPAVPVTNGYPVILHHQSFNTSAYITSLVALLDKTTGKPIKKNPRHLPKNCTATIKVTVEAPLCLEAFSSCKDLGRFALRRAGATIATGIILEVLPIV</sequence>
<evidence type="ECO:0000313" key="1">
    <source>
        <dbReference type="EMBL" id="KAJ9058079.1"/>
    </source>
</evidence>
<accession>A0ACC2S700</accession>
<dbReference type="Proteomes" id="UP001165960">
    <property type="component" value="Unassembled WGS sequence"/>
</dbReference>
<gene>
    <name evidence="1" type="ORF">DSO57_1016075</name>
</gene>